<evidence type="ECO:0000313" key="1">
    <source>
        <dbReference type="EMBL" id="PVX28992.1"/>
    </source>
</evidence>
<dbReference type="Gene3D" id="1.10.3230.30">
    <property type="entry name" value="Phage gp6-like head-tail connector protein"/>
    <property type="match status" value="1"/>
</dbReference>
<accession>A0A2U0SC90</accession>
<gene>
    <name evidence="1" type="ORF">DD559_06300</name>
</gene>
<dbReference type="InterPro" id="IPR011738">
    <property type="entry name" value="Phage_CHP"/>
</dbReference>
<name>A0A2U0SC90_9SPHN</name>
<protein>
    <recommendedName>
        <fullName evidence="3">PhiE125 gp8 family phage protein</fullName>
    </recommendedName>
</protein>
<organism evidence="1 2">
    <name type="scientific">Sphingomonas pokkalii</name>
    <dbReference type="NCBI Taxonomy" id="2175090"/>
    <lineage>
        <taxon>Bacteria</taxon>
        <taxon>Pseudomonadati</taxon>
        <taxon>Pseudomonadota</taxon>
        <taxon>Alphaproteobacteria</taxon>
        <taxon>Sphingomonadales</taxon>
        <taxon>Sphingomonadaceae</taxon>
        <taxon>Sphingomonas</taxon>
    </lineage>
</organism>
<dbReference type="NCBIfam" id="TIGR02215">
    <property type="entry name" value="phage_chp_gp8"/>
    <property type="match status" value="1"/>
</dbReference>
<reference evidence="1 2" key="1">
    <citation type="submission" date="2018-05" db="EMBL/GenBank/DDBJ databases">
        <title>Description of Sphingomonas pokkalii sp nov, isolated from the rhizosphere of saline tolerant pokkali rice and its draft genome analysis.</title>
        <authorList>
            <person name="Menon R."/>
            <person name="Kumari S."/>
            <person name="Rameshkumar N."/>
        </authorList>
    </citation>
    <scope>NUCLEOTIDE SEQUENCE [LARGE SCALE GENOMIC DNA]</scope>
    <source>
        <strain evidence="1 2">L3B27</strain>
    </source>
</reference>
<dbReference type="EMBL" id="QENQ01000001">
    <property type="protein sequence ID" value="PVX28992.1"/>
    <property type="molecule type" value="Genomic_DNA"/>
</dbReference>
<comment type="caution">
    <text evidence="1">The sequence shown here is derived from an EMBL/GenBank/DDBJ whole genome shotgun (WGS) entry which is preliminary data.</text>
</comment>
<evidence type="ECO:0008006" key="3">
    <source>
        <dbReference type="Google" id="ProtNLM"/>
    </source>
</evidence>
<keyword evidence="2" id="KW-1185">Reference proteome</keyword>
<dbReference type="AlphaFoldDB" id="A0A2U0SC90"/>
<dbReference type="OrthoDB" id="8478788at2"/>
<dbReference type="Proteomes" id="UP000245890">
    <property type="component" value="Unassembled WGS sequence"/>
</dbReference>
<sequence>MDAPPFPAAAIDAARGAIKAYLRIEGTGEDAAIDAAARTALALGEAFTGTAWIAREWQATLSRSGGWQRLPTAPVTAITSVAALALDGTAAILPLPAYAIDIDAQGGGWVRIAAAQPPARIRVTFTAGTAPAWDGVAPPLAQGAVLLAAHLLESRGAASAPPAAVAALWRPWRRVQLCGGRRASCSIG</sequence>
<proteinExistence type="predicted"/>
<dbReference type="RefSeq" id="WP_116468435.1">
    <property type="nucleotide sequence ID" value="NZ_QENQ01000001.1"/>
</dbReference>
<evidence type="ECO:0000313" key="2">
    <source>
        <dbReference type="Proteomes" id="UP000245890"/>
    </source>
</evidence>